<gene>
    <name evidence="2" type="ORF">HGRIS_010391</name>
</gene>
<feature type="transmembrane region" description="Helical" evidence="1">
    <location>
        <begin position="89"/>
        <end position="108"/>
    </location>
</feature>
<feature type="transmembrane region" description="Helical" evidence="1">
    <location>
        <begin position="15"/>
        <end position="36"/>
    </location>
</feature>
<keyword evidence="1" id="KW-1133">Transmembrane helix</keyword>
<dbReference type="PANTHER" id="PTHR40465:SF1">
    <property type="entry name" value="DUF6534 DOMAIN-CONTAINING PROTEIN"/>
    <property type="match status" value="1"/>
</dbReference>
<organism evidence="2 3">
    <name type="scientific">Hohenbuehelia grisea</name>
    <dbReference type="NCBI Taxonomy" id="104357"/>
    <lineage>
        <taxon>Eukaryota</taxon>
        <taxon>Fungi</taxon>
        <taxon>Dikarya</taxon>
        <taxon>Basidiomycota</taxon>
        <taxon>Agaricomycotina</taxon>
        <taxon>Agaricomycetes</taxon>
        <taxon>Agaricomycetidae</taxon>
        <taxon>Agaricales</taxon>
        <taxon>Pleurotineae</taxon>
        <taxon>Pleurotaceae</taxon>
        <taxon>Hohenbuehelia</taxon>
    </lineage>
</organism>
<dbReference type="PANTHER" id="PTHR40465">
    <property type="entry name" value="CHROMOSOME 1, WHOLE GENOME SHOTGUN SEQUENCE"/>
    <property type="match status" value="1"/>
</dbReference>
<keyword evidence="1" id="KW-0812">Transmembrane</keyword>
<feature type="transmembrane region" description="Helical" evidence="1">
    <location>
        <begin position="48"/>
        <end position="69"/>
    </location>
</feature>
<proteinExistence type="predicted"/>
<feature type="transmembrane region" description="Helical" evidence="1">
    <location>
        <begin position="120"/>
        <end position="145"/>
    </location>
</feature>
<reference evidence="3" key="1">
    <citation type="submission" date="2024-06" db="EMBL/GenBank/DDBJ databases">
        <title>Multi-omics analyses provide insights into the biosynthesis of the anticancer antibiotic pleurotin in Hohenbuehelia grisea.</title>
        <authorList>
            <person name="Weaver J.A."/>
            <person name="Alberti F."/>
        </authorList>
    </citation>
    <scope>NUCLEOTIDE SEQUENCE [LARGE SCALE GENOMIC DNA]</scope>
    <source>
        <strain evidence="3">T-177</strain>
    </source>
</reference>
<keyword evidence="3" id="KW-1185">Reference proteome</keyword>
<evidence type="ECO:0000313" key="2">
    <source>
        <dbReference type="EMBL" id="KAL0950443.1"/>
    </source>
</evidence>
<accession>A0ABR3J4L2</accession>
<protein>
    <submittedName>
        <fullName evidence="2">Uncharacterized protein</fullName>
    </submittedName>
</protein>
<evidence type="ECO:0000313" key="3">
    <source>
        <dbReference type="Proteomes" id="UP001556367"/>
    </source>
</evidence>
<name>A0ABR3J4L2_9AGAR</name>
<keyword evidence="1" id="KW-0472">Membrane</keyword>
<dbReference type="Proteomes" id="UP001556367">
    <property type="component" value="Unassembled WGS sequence"/>
</dbReference>
<dbReference type="EMBL" id="JASNQZ010000012">
    <property type="protein sequence ID" value="KAL0950443.1"/>
    <property type="molecule type" value="Genomic_DNA"/>
</dbReference>
<comment type="caution">
    <text evidence="2">The sequence shown here is derived from an EMBL/GenBank/DDBJ whole genome shotgun (WGS) entry which is preliminary data.</text>
</comment>
<sequence length="149" mass="16573">MDTNGMDMTSVFAPLYWGTAISLVLCGVTVLQAYIYFPHPSDRKMIQIIAGCMVVFDFASTTLVVQSVYYYLVPHFGSLLPLKSLTPQLSVDCLFSTIITLISQLYFAAQLHFMTDSDNFSWWAPILVSFLAIVSFVFGVGGHFLSSLM</sequence>
<evidence type="ECO:0000256" key="1">
    <source>
        <dbReference type="SAM" id="Phobius"/>
    </source>
</evidence>